<name>A0A9P6X745_RHIOR</name>
<sequence length="367" mass="41278">MASKALFSPIKIGKNQLEHRVVMAPLTRARATLDAVPTESFVEYYSQRTSRGGLMISEATFIDRLAGGYRHVPGIYHEEQIKAWQKVTEAVHQKGGIIFMQLWHIGRVGSRDLNPNGEQVVSASDIPARGKNYILGGDHEQPRPLTVAEIKDWIERYRQAALNAIEAGFDGVEIHSSHGYLLDQFINSSSNRRTDDYGGSIPNRTRFPLQVVDAIVDAIGAHRTAIRLTPGADFQDVSDDTVVDTWSYLVSQLQHHHPDLAYLHFVQAHANVMVDTFVDQDSVEPYRKIWKGPVIVAGGYSNATEAAMDYAEKNNCLISFGRAFVANPDLPQRLLHHWPLNSYDRSTFYTHDLKGYTDYPFYQSPLP</sequence>
<protein>
    <recommendedName>
        <fullName evidence="4">NADH:flavin oxidoreductase/NADH oxidase N-terminal domain-containing protein</fullName>
    </recommendedName>
</protein>
<evidence type="ECO:0000313" key="5">
    <source>
        <dbReference type="EMBL" id="KAG1306497.1"/>
    </source>
</evidence>
<dbReference type="PANTHER" id="PTHR22893">
    <property type="entry name" value="NADH OXIDOREDUCTASE-RELATED"/>
    <property type="match status" value="1"/>
</dbReference>
<keyword evidence="3" id="KW-0560">Oxidoreductase</keyword>
<evidence type="ECO:0000313" key="6">
    <source>
        <dbReference type="Proteomes" id="UP000716291"/>
    </source>
</evidence>
<dbReference type="GO" id="GO:0010181">
    <property type="term" value="F:FMN binding"/>
    <property type="evidence" value="ECO:0007669"/>
    <property type="project" value="InterPro"/>
</dbReference>
<evidence type="ECO:0000256" key="1">
    <source>
        <dbReference type="ARBA" id="ARBA00001917"/>
    </source>
</evidence>
<dbReference type="PANTHER" id="PTHR22893:SF91">
    <property type="entry name" value="NADPH DEHYDROGENASE 2-RELATED"/>
    <property type="match status" value="1"/>
</dbReference>
<proteinExistence type="inferred from homology"/>
<dbReference type="Pfam" id="PF00724">
    <property type="entry name" value="Oxidored_FMN"/>
    <property type="match status" value="1"/>
</dbReference>
<organism evidence="5 6">
    <name type="scientific">Rhizopus oryzae</name>
    <name type="common">Mucormycosis agent</name>
    <name type="synonym">Rhizopus arrhizus var. delemar</name>
    <dbReference type="NCBI Taxonomy" id="64495"/>
    <lineage>
        <taxon>Eukaryota</taxon>
        <taxon>Fungi</taxon>
        <taxon>Fungi incertae sedis</taxon>
        <taxon>Mucoromycota</taxon>
        <taxon>Mucoromycotina</taxon>
        <taxon>Mucoromycetes</taxon>
        <taxon>Mucorales</taxon>
        <taxon>Mucorineae</taxon>
        <taxon>Rhizopodaceae</taxon>
        <taxon>Rhizopus</taxon>
    </lineage>
</organism>
<dbReference type="GO" id="GO:0016628">
    <property type="term" value="F:oxidoreductase activity, acting on the CH-CH group of donors, NAD or NADP as acceptor"/>
    <property type="evidence" value="ECO:0007669"/>
    <property type="project" value="UniProtKB-ARBA"/>
</dbReference>
<comment type="similarity">
    <text evidence="2">Belongs to the NADH:flavin oxidoreductase/NADH oxidase family.</text>
</comment>
<dbReference type="InterPro" id="IPR013785">
    <property type="entry name" value="Aldolase_TIM"/>
</dbReference>
<dbReference type="SUPFAM" id="SSF51395">
    <property type="entry name" value="FMN-linked oxidoreductases"/>
    <property type="match status" value="1"/>
</dbReference>
<feature type="domain" description="NADH:flavin oxidoreductase/NADH oxidase N-terminal" evidence="4">
    <location>
        <begin position="6"/>
        <end position="341"/>
    </location>
</feature>
<comment type="caution">
    <text evidence="5">The sequence shown here is derived from an EMBL/GenBank/DDBJ whole genome shotgun (WGS) entry which is preliminary data.</text>
</comment>
<dbReference type="Gene3D" id="3.20.20.70">
    <property type="entry name" value="Aldolase class I"/>
    <property type="match status" value="1"/>
</dbReference>
<dbReference type="Proteomes" id="UP000716291">
    <property type="component" value="Unassembled WGS sequence"/>
</dbReference>
<dbReference type="FunFam" id="3.20.20.70:FF:000059">
    <property type="entry name" value="N-ethylmaleimide reductase, FMN-linked"/>
    <property type="match status" value="1"/>
</dbReference>
<dbReference type="AlphaFoldDB" id="A0A9P6X745"/>
<comment type="cofactor">
    <cofactor evidence="1">
        <name>FMN</name>
        <dbReference type="ChEBI" id="CHEBI:58210"/>
    </cofactor>
</comment>
<reference evidence="5" key="1">
    <citation type="journal article" date="2020" name="Microb. Genom.">
        <title>Genetic diversity of clinical and environmental Mucorales isolates obtained from an investigation of mucormycosis cases among solid organ transplant recipients.</title>
        <authorList>
            <person name="Nguyen M.H."/>
            <person name="Kaul D."/>
            <person name="Muto C."/>
            <person name="Cheng S.J."/>
            <person name="Richter R.A."/>
            <person name="Bruno V.M."/>
            <person name="Liu G."/>
            <person name="Beyhan S."/>
            <person name="Sundermann A.J."/>
            <person name="Mounaud S."/>
            <person name="Pasculle A.W."/>
            <person name="Nierman W.C."/>
            <person name="Driscoll E."/>
            <person name="Cumbie R."/>
            <person name="Clancy C.J."/>
            <person name="Dupont C.L."/>
        </authorList>
    </citation>
    <scope>NUCLEOTIDE SEQUENCE</scope>
    <source>
        <strain evidence="5">GL11</strain>
    </source>
</reference>
<dbReference type="InterPro" id="IPR045247">
    <property type="entry name" value="Oye-like"/>
</dbReference>
<dbReference type="EMBL" id="JAANQT010001123">
    <property type="protein sequence ID" value="KAG1306497.1"/>
    <property type="molecule type" value="Genomic_DNA"/>
</dbReference>
<accession>A0A9P6X745</accession>
<dbReference type="OrthoDB" id="276546at2759"/>
<dbReference type="InterPro" id="IPR001155">
    <property type="entry name" value="OxRdtase_FMN_N"/>
</dbReference>
<dbReference type="CDD" id="cd02933">
    <property type="entry name" value="OYE_like_FMN"/>
    <property type="match status" value="1"/>
</dbReference>
<evidence type="ECO:0000259" key="4">
    <source>
        <dbReference type="Pfam" id="PF00724"/>
    </source>
</evidence>
<evidence type="ECO:0000256" key="2">
    <source>
        <dbReference type="ARBA" id="ARBA00005979"/>
    </source>
</evidence>
<keyword evidence="6" id="KW-1185">Reference proteome</keyword>
<gene>
    <name evidence="5" type="ORF">G6F64_007556</name>
</gene>
<dbReference type="GO" id="GO:0005829">
    <property type="term" value="C:cytosol"/>
    <property type="evidence" value="ECO:0007669"/>
    <property type="project" value="UniProtKB-ARBA"/>
</dbReference>
<evidence type="ECO:0000256" key="3">
    <source>
        <dbReference type="ARBA" id="ARBA00023002"/>
    </source>
</evidence>